<evidence type="ECO:0000313" key="5">
    <source>
        <dbReference type="EMBL" id="KIK95539.1"/>
    </source>
</evidence>
<dbReference type="GO" id="GO:0004725">
    <property type="term" value="F:protein tyrosine phosphatase activity"/>
    <property type="evidence" value="ECO:0007669"/>
    <property type="project" value="TreeGrafter"/>
</dbReference>
<dbReference type="GO" id="GO:0016314">
    <property type="term" value="F:phosphatidylinositol-3,4,5-trisphosphate 3-phosphatase activity"/>
    <property type="evidence" value="ECO:0007669"/>
    <property type="project" value="UniProtKB-EC"/>
</dbReference>
<dbReference type="STRING" id="930991.A0A0D0E3P1"/>
<dbReference type="GO" id="GO:0051896">
    <property type="term" value="P:regulation of phosphatidylinositol 3-kinase/protein kinase B signal transduction"/>
    <property type="evidence" value="ECO:0007669"/>
    <property type="project" value="TreeGrafter"/>
</dbReference>
<dbReference type="InterPro" id="IPR029023">
    <property type="entry name" value="Tensin_phosphatase"/>
</dbReference>
<dbReference type="InterPro" id="IPR000387">
    <property type="entry name" value="Tyr_Pase_dom"/>
</dbReference>
<dbReference type="Gene3D" id="3.90.190.10">
    <property type="entry name" value="Protein tyrosine phosphatase superfamily"/>
    <property type="match status" value="1"/>
</dbReference>
<dbReference type="GO" id="GO:0005829">
    <property type="term" value="C:cytosol"/>
    <property type="evidence" value="ECO:0007669"/>
    <property type="project" value="TreeGrafter"/>
</dbReference>
<dbReference type="OrthoDB" id="5632at2759"/>
<proteinExistence type="predicted"/>
<evidence type="ECO:0000259" key="3">
    <source>
        <dbReference type="PROSITE" id="PS50056"/>
    </source>
</evidence>
<dbReference type="InterPro" id="IPR016130">
    <property type="entry name" value="Tyr_Pase_AS"/>
</dbReference>
<accession>A0A0D0E3P1</accession>
<dbReference type="Proteomes" id="UP000054538">
    <property type="component" value="Unassembled WGS sequence"/>
</dbReference>
<dbReference type="EC" id="3.1.3.67" evidence="1"/>
<dbReference type="EMBL" id="KN825035">
    <property type="protein sequence ID" value="KIK95539.1"/>
    <property type="molecule type" value="Genomic_DNA"/>
</dbReference>
<evidence type="ECO:0000259" key="4">
    <source>
        <dbReference type="PROSITE" id="PS51181"/>
    </source>
</evidence>
<sequence>MSLYLRRLVSGNKARFKDHELDLELDLAYLTDQIIVMGFPAIGVESIYRNHRADVQRFLSTRHGSDFWVFNFCPLTENAYHESVFQGRVSRYPFPDHHVPPFSFLSLVTREIHAWLSGSKARVAVLHCKAGKGRSGTLACAYLLSLYLAPSKSMSSSFHSHGSNEWSILGAKEGLPTPSSEGKGSAELQFDAEVREMGPCPSTSDRRLAGTPSVHSNAELARVSSESSMTTLEQVLDLHRSRRMKISSKRLKRSLSASTAKKPKMGVSIPSQQRWLFYWSQVLQGSDPTSFRLSTGKDFPAEGHETSLNKRNQIQKVRLTELTIRMQGLYGVQPRLVQIASAVATSARKGHDVRSSTAGRVWASLSRYDDRLVEELDHLQRSATNSGGQEVSNIFRNDEWDKGKMVHRFAEMGASGIEPLQEEDIRQPLTHVLRPLSSNKLEGDWVELYGEGVNQSQYEGLHHASTFEGSAYSLMSRPGGDENREEPWGILLEANRELRIKLFMGEIVLGWVWLIPAFHISPDSPTSTLVLTHDDIDFSIGIGKALVDLKVSFSRCDD</sequence>
<protein>
    <recommendedName>
        <fullName evidence="1">phosphatidylinositol-3,4,5-trisphosphate 3-phosphatase</fullName>
        <ecNumber evidence="1">3.1.3.67</ecNumber>
    </recommendedName>
</protein>
<dbReference type="HOGENOM" id="CLU_026170_0_0_1"/>
<dbReference type="PROSITE" id="PS51181">
    <property type="entry name" value="PPASE_TENSIN"/>
    <property type="match status" value="1"/>
</dbReference>
<dbReference type="GO" id="GO:0005634">
    <property type="term" value="C:nucleus"/>
    <property type="evidence" value="ECO:0007669"/>
    <property type="project" value="TreeGrafter"/>
</dbReference>
<dbReference type="GO" id="GO:0043491">
    <property type="term" value="P:phosphatidylinositol 3-kinase/protein kinase B signal transduction"/>
    <property type="evidence" value="ECO:0007669"/>
    <property type="project" value="TreeGrafter"/>
</dbReference>
<dbReference type="PROSITE" id="PS50056">
    <property type="entry name" value="TYR_PHOSPHATASE_2"/>
    <property type="match status" value="1"/>
</dbReference>
<dbReference type="GO" id="GO:0005886">
    <property type="term" value="C:plasma membrane"/>
    <property type="evidence" value="ECO:0007669"/>
    <property type="project" value="TreeGrafter"/>
</dbReference>
<dbReference type="PROSITE" id="PS00383">
    <property type="entry name" value="TYR_PHOSPHATASE_1"/>
    <property type="match status" value="1"/>
</dbReference>
<dbReference type="GO" id="GO:0048870">
    <property type="term" value="P:cell motility"/>
    <property type="evidence" value="ECO:0007669"/>
    <property type="project" value="TreeGrafter"/>
</dbReference>
<dbReference type="InterPro" id="IPR029021">
    <property type="entry name" value="Prot-tyrosine_phosphatase-like"/>
</dbReference>
<dbReference type="InParanoid" id="A0A0D0E3P1"/>
<evidence type="ECO:0000256" key="1">
    <source>
        <dbReference type="ARBA" id="ARBA00013015"/>
    </source>
</evidence>
<dbReference type="PANTHER" id="PTHR12305">
    <property type="entry name" value="PHOSPHATASE WITH HOMOLOGY TO TENSIN"/>
    <property type="match status" value="1"/>
</dbReference>
<dbReference type="GO" id="GO:0042995">
    <property type="term" value="C:cell projection"/>
    <property type="evidence" value="ECO:0007669"/>
    <property type="project" value="TreeGrafter"/>
</dbReference>
<reference evidence="5 6" key="1">
    <citation type="submission" date="2014-04" db="EMBL/GenBank/DDBJ databases">
        <authorList>
            <consortium name="DOE Joint Genome Institute"/>
            <person name="Kuo A."/>
            <person name="Kohler A."/>
            <person name="Jargeat P."/>
            <person name="Nagy L.G."/>
            <person name="Floudas D."/>
            <person name="Copeland A."/>
            <person name="Barry K.W."/>
            <person name="Cichocki N."/>
            <person name="Veneault-Fourrey C."/>
            <person name="LaButti K."/>
            <person name="Lindquist E.A."/>
            <person name="Lipzen A."/>
            <person name="Lundell T."/>
            <person name="Morin E."/>
            <person name="Murat C."/>
            <person name="Sun H."/>
            <person name="Tunlid A."/>
            <person name="Henrissat B."/>
            <person name="Grigoriev I.V."/>
            <person name="Hibbett D.S."/>
            <person name="Martin F."/>
            <person name="Nordberg H.P."/>
            <person name="Cantor M.N."/>
            <person name="Hua S.X."/>
        </authorList>
    </citation>
    <scope>NUCLEOTIDE SEQUENCE [LARGE SCALE GENOMIC DNA]</scope>
    <source>
        <strain evidence="5 6">Ve08.2h10</strain>
    </source>
</reference>
<gene>
    <name evidence="5" type="ORF">PAXRUDRAFT_374828</name>
</gene>
<feature type="domain" description="Phosphatase tensin-type" evidence="4">
    <location>
        <begin position="16"/>
        <end position="286"/>
    </location>
</feature>
<dbReference type="GO" id="GO:0046856">
    <property type="term" value="P:phosphatidylinositol dephosphorylation"/>
    <property type="evidence" value="ECO:0007669"/>
    <property type="project" value="TreeGrafter"/>
</dbReference>
<reference evidence="6" key="2">
    <citation type="submission" date="2015-01" db="EMBL/GenBank/DDBJ databases">
        <title>Evolutionary Origins and Diversification of the Mycorrhizal Mutualists.</title>
        <authorList>
            <consortium name="DOE Joint Genome Institute"/>
            <consortium name="Mycorrhizal Genomics Consortium"/>
            <person name="Kohler A."/>
            <person name="Kuo A."/>
            <person name="Nagy L.G."/>
            <person name="Floudas D."/>
            <person name="Copeland A."/>
            <person name="Barry K.W."/>
            <person name="Cichocki N."/>
            <person name="Veneault-Fourrey C."/>
            <person name="LaButti K."/>
            <person name="Lindquist E.A."/>
            <person name="Lipzen A."/>
            <person name="Lundell T."/>
            <person name="Morin E."/>
            <person name="Murat C."/>
            <person name="Riley R."/>
            <person name="Ohm R."/>
            <person name="Sun H."/>
            <person name="Tunlid A."/>
            <person name="Henrissat B."/>
            <person name="Grigoriev I.V."/>
            <person name="Hibbett D.S."/>
            <person name="Martin F."/>
        </authorList>
    </citation>
    <scope>NUCLEOTIDE SEQUENCE [LARGE SCALE GENOMIC DNA]</scope>
    <source>
        <strain evidence="6">Ve08.2h10</strain>
    </source>
</reference>
<keyword evidence="2" id="KW-0378">Hydrolase</keyword>
<dbReference type="PANTHER" id="PTHR12305:SF81">
    <property type="entry name" value="PHOSPHATIDYLINOSITOL 3,4,5-TRISPHOSPHATE 3-PHOSPHATASE AND DUAL-SPECIFICITY PROTEIN PHOSPHATASE PTEN"/>
    <property type="match status" value="1"/>
</dbReference>
<dbReference type="SUPFAM" id="SSF52799">
    <property type="entry name" value="(Phosphotyrosine protein) phosphatases II"/>
    <property type="match status" value="1"/>
</dbReference>
<keyword evidence="6" id="KW-1185">Reference proteome</keyword>
<organism evidence="5 6">
    <name type="scientific">Paxillus rubicundulus Ve08.2h10</name>
    <dbReference type="NCBI Taxonomy" id="930991"/>
    <lineage>
        <taxon>Eukaryota</taxon>
        <taxon>Fungi</taxon>
        <taxon>Dikarya</taxon>
        <taxon>Basidiomycota</taxon>
        <taxon>Agaricomycotina</taxon>
        <taxon>Agaricomycetes</taxon>
        <taxon>Agaricomycetidae</taxon>
        <taxon>Boletales</taxon>
        <taxon>Paxilineae</taxon>
        <taxon>Paxillaceae</taxon>
        <taxon>Paxillus</taxon>
    </lineage>
</organism>
<dbReference type="AlphaFoldDB" id="A0A0D0E3P1"/>
<name>A0A0D0E3P1_9AGAM</name>
<feature type="domain" description="Tyrosine specific protein phosphatases" evidence="3">
    <location>
        <begin position="102"/>
        <end position="145"/>
    </location>
</feature>
<dbReference type="InterPro" id="IPR051281">
    <property type="entry name" value="Dual-spec_lipid-protein_phosph"/>
</dbReference>
<evidence type="ECO:0000256" key="2">
    <source>
        <dbReference type="ARBA" id="ARBA00022801"/>
    </source>
</evidence>
<evidence type="ECO:0000313" key="6">
    <source>
        <dbReference type="Proteomes" id="UP000054538"/>
    </source>
</evidence>